<sequence length="598" mass="66749">MHQAYDNTNNTNKMQGSFVLYGFATADAASTCKIVHRTNLDLHAGLTVRRKKEDDLHSMFLVKYGNKSDLHSSIDAISVTYLTASIEVAPHNQMYGTFELMETPKIEKYIHPVEDATTRSRIDLQTINYGDTQRMMVGEDKGESFEAFIYFGKLKDLAPDLFQLEAATLRIYFSGSWNDGTTIEMHQPNTAWRELGITHANKPRSVELLSSDYLVHKKERYIEFNVLHILEKWQFGLLDNFGFILRSTDQHSSSFYTRESAKPPVLFIKYIPNLVYSIGRSTIDSSLFIYGVGHADLSARLTVHSSRGYHDAPATLYVHQPADPMTDDMDSSIMVMAPDLASYVVVKKRQFSDMPAFLIIKVKTASEMASLHSVTAPDRQAAITIDPNISKHCYVTVRRSSSSESLASLAATVPDIQASLKVSEYRRGRNDADASITVQGFHDSDTLSYLTATIPDLASSMTIKAYDESSLYSRLEVPYHADQEALVTATTPDLSAGIDIKYHDSVEATLYVKHVDQIDSTLLVKQISDLNSHCMVKVTSDAPSLIRTTNPDLHGYLYPRVSGETDLDAVAFIRQRDAADLHCCISVSGLGGAYYYIL</sequence>
<dbReference type="Pfam" id="PF24517">
    <property type="entry name" value="CBM96"/>
    <property type="match status" value="1"/>
</dbReference>
<protein>
    <recommendedName>
        <fullName evidence="4">Carbohydrate-binding module family 96 domain-containing protein</fullName>
    </recommendedName>
</protein>
<dbReference type="NCBIfam" id="NF033679">
    <property type="entry name" value="DNRLRE_dom"/>
    <property type="match status" value="1"/>
</dbReference>
<keyword evidence="3" id="KW-0732">Signal</keyword>
<proteinExistence type="predicted"/>
<keyword evidence="2" id="KW-0964">Secreted</keyword>
<reference evidence="5 6" key="1">
    <citation type="submission" date="2013-05" db="EMBL/GenBank/DDBJ databases">
        <authorList>
            <person name="Strain E.A."/>
            <person name="Brown E."/>
            <person name="Allard M.W."/>
            <person name="Luo Y.L."/>
        </authorList>
    </citation>
    <scope>NUCLEOTIDE SEQUENCE [LARGE SCALE GENOMIC DNA]</scope>
    <source>
        <strain evidence="5 6">TS-15</strain>
    </source>
</reference>
<comment type="subcellular location">
    <subcellularLocation>
        <location evidence="1">Secreted</location>
    </subcellularLocation>
</comment>
<feature type="domain" description="Carbohydrate-binding module family 96" evidence="4">
    <location>
        <begin position="108"/>
        <end position="269"/>
    </location>
</feature>
<accession>S9TSS4</accession>
<dbReference type="AlphaFoldDB" id="S9TSS4"/>
<evidence type="ECO:0000313" key="5">
    <source>
        <dbReference type="EMBL" id="EPY05371.1"/>
    </source>
</evidence>
<evidence type="ECO:0000256" key="1">
    <source>
        <dbReference type="ARBA" id="ARBA00004613"/>
    </source>
</evidence>
<dbReference type="eggNOG" id="ENOG503337R">
    <property type="taxonomic scope" value="Bacteria"/>
</dbReference>
<comment type="caution">
    <text evidence="5">The sequence shown here is derived from an EMBL/GenBank/DDBJ whole genome shotgun (WGS) entry which is preliminary data.</text>
</comment>
<organism evidence="5 6">
    <name type="scientific">Paenibacillus alvei TS-15</name>
    <dbReference type="NCBI Taxonomy" id="1117108"/>
    <lineage>
        <taxon>Bacteria</taxon>
        <taxon>Bacillati</taxon>
        <taxon>Bacillota</taxon>
        <taxon>Bacilli</taxon>
        <taxon>Bacillales</taxon>
        <taxon>Paenibacillaceae</taxon>
        <taxon>Paenibacillus</taxon>
    </lineage>
</organism>
<name>S9TSS4_PAEAL</name>
<evidence type="ECO:0000256" key="2">
    <source>
        <dbReference type="ARBA" id="ARBA00022525"/>
    </source>
</evidence>
<dbReference type="EMBL" id="ATMT01000067">
    <property type="protein sequence ID" value="EPY05371.1"/>
    <property type="molecule type" value="Genomic_DNA"/>
</dbReference>
<gene>
    <name evidence="5" type="ORF">PAALTS15_20813</name>
</gene>
<dbReference type="Proteomes" id="UP000015344">
    <property type="component" value="Unassembled WGS sequence"/>
</dbReference>
<dbReference type="GO" id="GO:0005576">
    <property type="term" value="C:extracellular region"/>
    <property type="evidence" value="ECO:0007669"/>
    <property type="project" value="UniProtKB-SubCell"/>
</dbReference>
<dbReference type="PATRIC" id="fig|1117108.3.peg.4295"/>
<evidence type="ECO:0000259" key="4">
    <source>
        <dbReference type="Pfam" id="PF24517"/>
    </source>
</evidence>
<evidence type="ECO:0000256" key="3">
    <source>
        <dbReference type="ARBA" id="ARBA00022729"/>
    </source>
</evidence>
<dbReference type="InterPro" id="IPR055372">
    <property type="entry name" value="CBM96"/>
</dbReference>
<evidence type="ECO:0000313" key="6">
    <source>
        <dbReference type="Proteomes" id="UP000015344"/>
    </source>
</evidence>